<dbReference type="AlphaFoldDB" id="A0A5E4MGQ5"/>
<gene>
    <name evidence="2" type="ORF">CINCED_3A010398</name>
</gene>
<dbReference type="GO" id="GO:0003676">
    <property type="term" value="F:nucleic acid binding"/>
    <property type="evidence" value="ECO:0007669"/>
    <property type="project" value="InterPro"/>
</dbReference>
<proteinExistence type="predicted"/>
<sequence>MYRNTPHSTTQEMPAQLMFGRTTRLQFDASTPIKHQQKGDKDLAKDYRNNNNKWQKSKIIKCIGNNMSDVELNNETIWKRYNNQLLIDKSLTPLSNYISLILARKPIEVPNPTMKDETPRPIRSRKLHQRYSPSDFK</sequence>
<dbReference type="EMBL" id="CABPRJ010000533">
    <property type="protein sequence ID" value="VVC30705.1"/>
    <property type="molecule type" value="Genomic_DNA"/>
</dbReference>
<protein>
    <submittedName>
        <fullName evidence="2">Ribonuclease H-like domain</fullName>
    </submittedName>
</protein>
<accession>A0A5E4MGQ5</accession>
<dbReference type="Proteomes" id="UP000325440">
    <property type="component" value="Unassembled WGS sequence"/>
</dbReference>
<dbReference type="InterPro" id="IPR036397">
    <property type="entry name" value="RNaseH_sf"/>
</dbReference>
<dbReference type="Gene3D" id="3.30.420.10">
    <property type="entry name" value="Ribonuclease H-like superfamily/Ribonuclease H"/>
    <property type="match status" value="1"/>
</dbReference>
<keyword evidence="3" id="KW-1185">Reference proteome</keyword>
<name>A0A5E4MGQ5_9HEMI</name>
<evidence type="ECO:0000313" key="2">
    <source>
        <dbReference type="EMBL" id="VVC30705.1"/>
    </source>
</evidence>
<feature type="region of interest" description="Disordered" evidence="1">
    <location>
        <begin position="109"/>
        <end position="137"/>
    </location>
</feature>
<organism evidence="2 3">
    <name type="scientific">Cinara cedri</name>
    <dbReference type="NCBI Taxonomy" id="506608"/>
    <lineage>
        <taxon>Eukaryota</taxon>
        <taxon>Metazoa</taxon>
        <taxon>Ecdysozoa</taxon>
        <taxon>Arthropoda</taxon>
        <taxon>Hexapoda</taxon>
        <taxon>Insecta</taxon>
        <taxon>Pterygota</taxon>
        <taxon>Neoptera</taxon>
        <taxon>Paraneoptera</taxon>
        <taxon>Hemiptera</taxon>
        <taxon>Sternorrhyncha</taxon>
        <taxon>Aphidomorpha</taxon>
        <taxon>Aphidoidea</taxon>
        <taxon>Aphididae</taxon>
        <taxon>Lachninae</taxon>
        <taxon>Cinara</taxon>
    </lineage>
</organism>
<reference evidence="2 3" key="1">
    <citation type="submission" date="2019-08" db="EMBL/GenBank/DDBJ databases">
        <authorList>
            <person name="Alioto T."/>
            <person name="Alioto T."/>
            <person name="Gomez Garrido J."/>
        </authorList>
    </citation>
    <scope>NUCLEOTIDE SEQUENCE [LARGE SCALE GENOMIC DNA]</scope>
</reference>
<evidence type="ECO:0000256" key="1">
    <source>
        <dbReference type="SAM" id="MobiDB-lite"/>
    </source>
</evidence>
<dbReference type="OrthoDB" id="6625515at2759"/>
<evidence type="ECO:0000313" key="3">
    <source>
        <dbReference type="Proteomes" id="UP000325440"/>
    </source>
</evidence>